<evidence type="ECO:0000313" key="1">
    <source>
        <dbReference type="EMBL" id="MDV7223382.1"/>
    </source>
</evidence>
<keyword evidence="2" id="KW-1185">Reference proteome</keyword>
<proteinExistence type="predicted"/>
<gene>
    <name evidence="1" type="ORF">R5A26_46425</name>
</gene>
<name>A0ABU4FRZ5_9ACTN</name>
<evidence type="ECO:0000313" key="2">
    <source>
        <dbReference type="Proteomes" id="UP001187346"/>
    </source>
</evidence>
<reference evidence="1 2" key="1">
    <citation type="submission" date="2023-10" db="EMBL/GenBank/DDBJ databases">
        <title>Characterization of rhizosphere-enriched actinobacteria from wheat plants lab-grown on chernevaya soil.</title>
        <authorList>
            <person name="Tikhonova E.N."/>
            <person name="Konopkin A."/>
            <person name="Kravchenko I.K."/>
        </authorList>
    </citation>
    <scope>NUCLEOTIDE SEQUENCE [LARGE SCALE GENOMIC DNA]</scope>
    <source>
        <strain evidence="1 2">RR29</strain>
    </source>
</reference>
<protein>
    <submittedName>
        <fullName evidence="1">Uncharacterized protein</fullName>
    </submittedName>
</protein>
<accession>A0ABU4FRZ5</accession>
<dbReference type="Proteomes" id="UP001187346">
    <property type="component" value="Unassembled WGS sequence"/>
</dbReference>
<sequence>MREHGIDWMPFAQREFGSAHRRGRRPVSAPLVACRRGTPGRELAVLIREFEVPLGMGYDGS</sequence>
<dbReference type="RefSeq" id="WP_266864515.1">
    <property type="nucleotide sequence ID" value="NZ_JAPEMW010000001.1"/>
</dbReference>
<comment type="caution">
    <text evidence="1">The sequence shown here is derived from an EMBL/GenBank/DDBJ whole genome shotgun (WGS) entry which is preliminary data.</text>
</comment>
<organism evidence="1 2">
    <name type="scientific">Streptomyces prunicolor</name>
    <dbReference type="NCBI Taxonomy" id="67348"/>
    <lineage>
        <taxon>Bacteria</taxon>
        <taxon>Bacillati</taxon>
        <taxon>Actinomycetota</taxon>
        <taxon>Actinomycetes</taxon>
        <taxon>Kitasatosporales</taxon>
        <taxon>Streptomycetaceae</taxon>
        <taxon>Streptomyces</taxon>
    </lineage>
</organism>
<dbReference type="EMBL" id="JAWMAJ010000310">
    <property type="protein sequence ID" value="MDV7223382.1"/>
    <property type="molecule type" value="Genomic_DNA"/>
</dbReference>